<evidence type="ECO:0000313" key="4">
    <source>
        <dbReference type="Proteomes" id="UP000189857"/>
    </source>
</evidence>
<evidence type="ECO:0000259" key="2">
    <source>
        <dbReference type="Pfam" id="PF08984"/>
    </source>
</evidence>
<dbReference type="Pfam" id="PF08984">
    <property type="entry name" value="DUF1858"/>
    <property type="match status" value="1"/>
</dbReference>
<keyword evidence="4" id="KW-1185">Reference proteome</keyword>
<dbReference type="InterPro" id="IPR023883">
    <property type="entry name" value="CHP03980_redox-disulphide"/>
</dbReference>
<evidence type="ECO:0000256" key="1">
    <source>
        <dbReference type="SAM" id="MobiDB-lite"/>
    </source>
</evidence>
<dbReference type="NCBIfam" id="TIGR03980">
    <property type="entry name" value="prismane_assoc"/>
    <property type="match status" value="1"/>
</dbReference>
<feature type="region of interest" description="Disordered" evidence="1">
    <location>
        <begin position="1"/>
        <end position="28"/>
    </location>
</feature>
<feature type="domain" description="DUF1858" evidence="2">
    <location>
        <begin position="32"/>
        <end position="84"/>
    </location>
</feature>
<accession>A0A1T4PC87</accession>
<reference evidence="3 4" key="1">
    <citation type="submission" date="2017-02" db="EMBL/GenBank/DDBJ databases">
        <authorList>
            <person name="Peterson S.W."/>
        </authorList>
    </citation>
    <scope>NUCLEOTIDE SEQUENCE [LARGE SCALE GENOMIC DNA]</scope>
    <source>
        <strain evidence="3 4">ATCC 17233</strain>
    </source>
</reference>
<name>A0A1T4PC87_9FIRM</name>
<gene>
    <name evidence="3" type="ORF">SAMN02745110_01937</name>
</gene>
<dbReference type="Proteomes" id="UP000189857">
    <property type="component" value="Unassembled WGS sequence"/>
</dbReference>
<dbReference type="PANTHER" id="PTHR39341">
    <property type="entry name" value="BSL7085 PROTEIN"/>
    <property type="match status" value="1"/>
</dbReference>
<organism evidence="3 4">
    <name type="scientific">Eubacterium ruminantium</name>
    <dbReference type="NCBI Taxonomy" id="42322"/>
    <lineage>
        <taxon>Bacteria</taxon>
        <taxon>Bacillati</taxon>
        <taxon>Bacillota</taxon>
        <taxon>Clostridia</taxon>
        <taxon>Eubacteriales</taxon>
        <taxon>Eubacteriaceae</taxon>
        <taxon>Eubacterium</taxon>
    </lineage>
</organism>
<dbReference type="PANTHER" id="PTHR39341:SF1">
    <property type="entry name" value="DUF1858 DOMAIN-CONTAINING PROTEIN"/>
    <property type="match status" value="1"/>
</dbReference>
<sequence>MDEEIIKSDDIKEEESKESSSEVSADEKKIPITKDMNIGYILQLHPESAVLLMSVGMGCITCYAAELESLAEACIVHGLDADDVVEYLNGELGLLTVEQ</sequence>
<dbReference type="RefSeq" id="WP_423230086.1">
    <property type="nucleotide sequence ID" value="NZ_CACZYW010000001.1"/>
</dbReference>
<dbReference type="SUPFAM" id="SSF140683">
    <property type="entry name" value="SP0561-like"/>
    <property type="match status" value="1"/>
</dbReference>
<evidence type="ECO:0000313" key="3">
    <source>
        <dbReference type="EMBL" id="SJZ89099.1"/>
    </source>
</evidence>
<dbReference type="InterPro" id="IPR015077">
    <property type="entry name" value="DUF1858"/>
</dbReference>
<dbReference type="InterPro" id="IPR038062">
    <property type="entry name" value="ScdA-like_N_sf"/>
</dbReference>
<dbReference type="AlphaFoldDB" id="A0A1T4PC87"/>
<protein>
    <submittedName>
        <fullName evidence="3">Hybrid cluster protein-associated redox disulfide domain-containing protein</fullName>
    </submittedName>
</protein>
<proteinExistence type="predicted"/>
<dbReference type="EMBL" id="FUXA01000011">
    <property type="protein sequence ID" value="SJZ89099.1"/>
    <property type="molecule type" value="Genomic_DNA"/>
</dbReference>
<dbReference type="Gene3D" id="1.10.3910.10">
    <property type="entry name" value="SP0561-like"/>
    <property type="match status" value="1"/>
</dbReference>